<accession>A0A0J7AYC2</accession>
<dbReference type="AlphaFoldDB" id="A0A0J7AYC2"/>
<organism evidence="1 2">
    <name type="scientific">Coccidioides immitis RMSCC 2394</name>
    <dbReference type="NCBI Taxonomy" id="404692"/>
    <lineage>
        <taxon>Eukaryota</taxon>
        <taxon>Fungi</taxon>
        <taxon>Dikarya</taxon>
        <taxon>Ascomycota</taxon>
        <taxon>Pezizomycotina</taxon>
        <taxon>Eurotiomycetes</taxon>
        <taxon>Eurotiomycetidae</taxon>
        <taxon>Onygenales</taxon>
        <taxon>Onygenaceae</taxon>
        <taxon>Coccidioides</taxon>
    </lineage>
</organism>
<gene>
    <name evidence="1" type="ORF">CIRG_10260</name>
</gene>
<dbReference type="EMBL" id="DS028103">
    <property type="protein sequence ID" value="KMP02437.1"/>
    <property type="molecule type" value="Genomic_DNA"/>
</dbReference>
<name>A0A0J7AYC2_COCIT</name>
<evidence type="ECO:0000313" key="2">
    <source>
        <dbReference type="Proteomes" id="UP000054565"/>
    </source>
</evidence>
<reference evidence="2" key="1">
    <citation type="journal article" date="2010" name="Genome Res.">
        <title>Population genomic sequencing of Coccidioides fungi reveals recent hybridization and transposon control.</title>
        <authorList>
            <person name="Neafsey D.E."/>
            <person name="Barker B.M."/>
            <person name="Sharpton T.J."/>
            <person name="Stajich J.E."/>
            <person name="Park D.J."/>
            <person name="Whiston E."/>
            <person name="Hung C.-Y."/>
            <person name="McMahan C."/>
            <person name="White J."/>
            <person name="Sykes S."/>
            <person name="Heiman D."/>
            <person name="Young S."/>
            <person name="Zeng Q."/>
            <person name="Abouelleil A."/>
            <person name="Aftuck L."/>
            <person name="Bessette D."/>
            <person name="Brown A."/>
            <person name="FitzGerald M."/>
            <person name="Lui A."/>
            <person name="Macdonald J.P."/>
            <person name="Priest M."/>
            <person name="Orbach M.J."/>
            <person name="Galgiani J.N."/>
            <person name="Kirkland T.N."/>
            <person name="Cole G.T."/>
            <person name="Birren B.W."/>
            <person name="Henn M.R."/>
            <person name="Taylor J.W."/>
            <person name="Rounsley S.D."/>
        </authorList>
    </citation>
    <scope>NUCLEOTIDE SEQUENCE [LARGE SCALE GENOMIC DNA]</scope>
    <source>
        <strain evidence="2">RMSCC 2394</strain>
    </source>
</reference>
<evidence type="ECO:0000313" key="1">
    <source>
        <dbReference type="EMBL" id="KMP02437.1"/>
    </source>
</evidence>
<protein>
    <submittedName>
        <fullName evidence="1">Uncharacterized protein</fullName>
    </submittedName>
</protein>
<sequence length="104" mass="11573">MSRPTVNLAPSVLRNTKIEKDRQPVDRLYISRHGIANGVFMAEASFLPQHLTPSLVRAVEGGLAPGDQIFPPFDFSFSSSPTSSRCSIFKSMDEDKKDLFRNTT</sequence>
<proteinExistence type="predicted"/>
<dbReference type="Proteomes" id="UP000054565">
    <property type="component" value="Unassembled WGS sequence"/>
</dbReference>